<name>A0A1G7UYC5_9PSED</name>
<protein>
    <submittedName>
        <fullName evidence="1">Uncharacterized protein</fullName>
    </submittedName>
</protein>
<reference evidence="2" key="1">
    <citation type="submission" date="2016-10" db="EMBL/GenBank/DDBJ databases">
        <authorList>
            <person name="Varghese N."/>
            <person name="Submissions S."/>
        </authorList>
    </citation>
    <scope>NUCLEOTIDE SEQUENCE [LARGE SCALE GENOMIC DNA]</scope>
    <source>
        <strain evidence="2">ATCC 700689</strain>
    </source>
</reference>
<proteinExistence type="predicted"/>
<gene>
    <name evidence="1" type="ORF">SAMN05216605_102322</name>
</gene>
<sequence length="59" mass="6348">MLGMRKNRQNGVYVSSIDEAGSTVSAPSSERTCPVCTTPAGFGRHQRYGFHLNSCSLNA</sequence>
<evidence type="ECO:0000313" key="1">
    <source>
        <dbReference type="EMBL" id="SDG52543.1"/>
    </source>
</evidence>
<dbReference type="Proteomes" id="UP000182894">
    <property type="component" value="Unassembled WGS sequence"/>
</dbReference>
<keyword evidence="2" id="KW-1185">Reference proteome</keyword>
<dbReference type="EMBL" id="FNCO01000002">
    <property type="protein sequence ID" value="SDG52543.1"/>
    <property type="molecule type" value="Genomic_DNA"/>
</dbReference>
<dbReference type="AlphaFoldDB" id="A0A1G7UYC5"/>
<accession>A0A1G7UYC5</accession>
<dbReference type="STRING" id="89065.SAMN05216605_102322"/>
<evidence type="ECO:0000313" key="2">
    <source>
        <dbReference type="Proteomes" id="UP000182894"/>
    </source>
</evidence>
<organism evidence="1 2">
    <name type="scientific">Pseudomonas abietaniphila</name>
    <dbReference type="NCBI Taxonomy" id="89065"/>
    <lineage>
        <taxon>Bacteria</taxon>
        <taxon>Pseudomonadati</taxon>
        <taxon>Pseudomonadota</taxon>
        <taxon>Gammaproteobacteria</taxon>
        <taxon>Pseudomonadales</taxon>
        <taxon>Pseudomonadaceae</taxon>
        <taxon>Pseudomonas</taxon>
    </lineage>
</organism>